<keyword evidence="3" id="KW-1185">Reference proteome</keyword>
<feature type="region of interest" description="Disordered" evidence="1">
    <location>
        <begin position="18"/>
        <end position="52"/>
    </location>
</feature>
<reference evidence="2" key="1">
    <citation type="submission" date="2021-06" db="EMBL/GenBank/DDBJ databases">
        <authorList>
            <person name="Kallberg Y."/>
            <person name="Tangrot J."/>
            <person name="Rosling A."/>
        </authorList>
    </citation>
    <scope>NUCLEOTIDE SEQUENCE</scope>
    <source>
        <strain evidence="2">AZ414A</strain>
    </source>
</reference>
<dbReference type="Proteomes" id="UP000789706">
    <property type="component" value="Unassembled WGS sequence"/>
</dbReference>
<evidence type="ECO:0000256" key="1">
    <source>
        <dbReference type="SAM" id="MobiDB-lite"/>
    </source>
</evidence>
<evidence type="ECO:0000313" key="3">
    <source>
        <dbReference type="Proteomes" id="UP000789706"/>
    </source>
</evidence>
<dbReference type="AlphaFoldDB" id="A0A9N9C3G7"/>
<proteinExistence type="predicted"/>
<evidence type="ECO:0000313" key="2">
    <source>
        <dbReference type="EMBL" id="CAG8585174.1"/>
    </source>
</evidence>
<sequence length="52" mass="5701">MGCIRDINNINKFCKDENSLKAAREPPNSARNNGTTDSIRATKTSNMVTNST</sequence>
<gene>
    <name evidence="2" type="ORF">DEBURN_LOCUS8770</name>
</gene>
<comment type="caution">
    <text evidence="2">The sequence shown here is derived from an EMBL/GenBank/DDBJ whole genome shotgun (WGS) entry which is preliminary data.</text>
</comment>
<accession>A0A9N9C3G7</accession>
<feature type="compositionally biased region" description="Polar residues" evidence="1">
    <location>
        <begin position="29"/>
        <end position="52"/>
    </location>
</feature>
<dbReference type="EMBL" id="CAJVPK010001399">
    <property type="protein sequence ID" value="CAG8585174.1"/>
    <property type="molecule type" value="Genomic_DNA"/>
</dbReference>
<organism evidence="2 3">
    <name type="scientific">Diversispora eburnea</name>
    <dbReference type="NCBI Taxonomy" id="1213867"/>
    <lineage>
        <taxon>Eukaryota</taxon>
        <taxon>Fungi</taxon>
        <taxon>Fungi incertae sedis</taxon>
        <taxon>Mucoromycota</taxon>
        <taxon>Glomeromycotina</taxon>
        <taxon>Glomeromycetes</taxon>
        <taxon>Diversisporales</taxon>
        <taxon>Diversisporaceae</taxon>
        <taxon>Diversispora</taxon>
    </lineage>
</organism>
<protein>
    <submittedName>
        <fullName evidence="2">5634_t:CDS:1</fullName>
    </submittedName>
</protein>
<name>A0A9N9C3G7_9GLOM</name>